<accession>A0ABM1MXA2</accession>
<feature type="domain" description="EGF-like" evidence="3">
    <location>
        <begin position="410"/>
        <end position="421"/>
    </location>
</feature>
<dbReference type="RefSeq" id="XP_017779202.1">
    <property type="nucleotide sequence ID" value="XM_017923713.1"/>
</dbReference>
<dbReference type="InterPro" id="IPR042635">
    <property type="entry name" value="MEGF10/SREC1/2-like"/>
</dbReference>
<proteinExistence type="predicted"/>
<evidence type="ECO:0000256" key="1">
    <source>
        <dbReference type="ARBA" id="ARBA00022536"/>
    </source>
</evidence>
<dbReference type="PROSITE" id="PS00022">
    <property type="entry name" value="EGF_1"/>
    <property type="match status" value="1"/>
</dbReference>
<feature type="signal peptide" evidence="2">
    <location>
        <begin position="1"/>
        <end position="22"/>
    </location>
</feature>
<dbReference type="InterPro" id="IPR000742">
    <property type="entry name" value="EGF"/>
</dbReference>
<evidence type="ECO:0000259" key="3">
    <source>
        <dbReference type="PROSITE" id="PS00022"/>
    </source>
</evidence>
<keyword evidence="1" id="KW-0245">EGF-like domain</keyword>
<dbReference type="GeneID" id="108564613"/>
<dbReference type="PANTHER" id="PTHR24043">
    <property type="entry name" value="SCAVENGER RECEPTOR CLASS F"/>
    <property type="match status" value="1"/>
</dbReference>
<feature type="chain" id="PRO_5046568299" evidence="2">
    <location>
        <begin position="23"/>
        <end position="666"/>
    </location>
</feature>
<evidence type="ECO:0000256" key="2">
    <source>
        <dbReference type="SAM" id="SignalP"/>
    </source>
</evidence>
<protein>
    <submittedName>
        <fullName evidence="5">Uncharacterized protein LOC108564613</fullName>
    </submittedName>
</protein>
<keyword evidence="4" id="KW-1185">Reference proteome</keyword>
<sequence length="666" mass="77879">MDHFKFIIGALIYLCMVQYSKGITTVSQKNSGNGKMETYCVTNNESETLSWITPYDKSFYNLKSDDSSDITEFLPNYWLFENSFYSYLGPVVDHRWQNFETFVSKNNQEVNKYLRQKLEEYFELTFSIKYDEDAEMTIYSYKNLKQTISFQNNILTSQICSDKTSIHYCDKYNNIKENLERFSQYSKYSWNHYTIRYNKDIYTLLLNGISIAEDYIPNYGLSSIYMKSMKGAIWKLHIYEYYRTDSTVKEILFLNDIQASNNKLCMSAYFYFDHELIIQIKQDKNIIKEITFRNEKKCWKFIKIVQNVQDDKKPYIFWLKYREQSDLLFSHIKLNSDCDMDINKIYTEFHTSLISQVSCESLNNPSSSITIGDSSNCSIDKFGNDCIKCKSVFNTDICEETLTCVETNKCYCQPGYYGKQCKPKCDNLKTNVFGSNCNEKCGNCKDKAQCHHITGNCPNGCEMYFLEPFCNENYLKVVELYGIWNDDEILMLRWNILKDEEGKERVFQISHDRKDIAFAETQENYYKVHSTFICPPKKQFSELAVRRKIDKDVTEWFRVEVACPPSPPTFGNNPIIAIPFGSSTCSFKLMLPPFLNPTNRSFISVFVEQTDYEGTKDDCDPNKLGLKTTFALPSIHLAVHIKLTKPYDMLTIDIGEEEDALICYAD</sequence>
<dbReference type="PANTHER" id="PTHR24043:SF8">
    <property type="entry name" value="EGF-LIKE DOMAIN-CONTAINING PROTEIN"/>
    <property type="match status" value="1"/>
</dbReference>
<evidence type="ECO:0000313" key="4">
    <source>
        <dbReference type="Proteomes" id="UP000695000"/>
    </source>
</evidence>
<organism evidence="4 5">
    <name type="scientific">Nicrophorus vespilloides</name>
    <name type="common">Boreal carrion beetle</name>
    <dbReference type="NCBI Taxonomy" id="110193"/>
    <lineage>
        <taxon>Eukaryota</taxon>
        <taxon>Metazoa</taxon>
        <taxon>Ecdysozoa</taxon>
        <taxon>Arthropoda</taxon>
        <taxon>Hexapoda</taxon>
        <taxon>Insecta</taxon>
        <taxon>Pterygota</taxon>
        <taxon>Neoptera</taxon>
        <taxon>Endopterygota</taxon>
        <taxon>Coleoptera</taxon>
        <taxon>Polyphaga</taxon>
        <taxon>Staphyliniformia</taxon>
        <taxon>Silphidae</taxon>
        <taxon>Nicrophorinae</taxon>
        <taxon>Nicrophorus</taxon>
    </lineage>
</organism>
<reference evidence="5" key="1">
    <citation type="submission" date="2025-08" db="UniProtKB">
        <authorList>
            <consortium name="RefSeq"/>
        </authorList>
    </citation>
    <scope>IDENTIFICATION</scope>
    <source>
        <tissue evidence="5">Whole Larva</tissue>
    </source>
</reference>
<gene>
    <name evidence="5" type="primary">LOC108564613</name>
</gene>
<name>A0ABM1MXA2_NICVS</name>
<evidence type="ECO:0000313" key="5">
    <source>
        <dbReference type="RefSeq" id="XP_017779202.1"/>
    </source>
</evidence>
<dbReference type="Proteomes" id="UP000695000">
    <property type="component" value="Unplaced"/>
</dbReference>
<keyword evidence="2" id="KW-0732">Signal</keyword>
<dbReference type="Gene3D" id="2.170.300.10">
    <property type="entry name" value="Tie2 ligand-binding domain superfamily"/>
    <property type="match status" value="1"/>
</dbReference>